<organism evidence="12 13">
    <name type="scientific">Azospirillum palustre</name>
    <dbReference type="NCBI Taxonomy" id="2044885"/>
    <lineage>
        <taxon>Bacteria</taxon>
        <taxon>Pseudomonadati</taxon>
        <taxon>Pseudomonadota</taxon>
        <taxon>Alphaproteobacteria</taxon>
        <taxon>Rhodospirillales</taxon>
        <taxon>Azospirillaceae</taxon>
        <taxon>Azospirillum</taxon>
    </lineage>
</organism>
<keyword evidence="13" id="KW-1185">Reference proteome</keyword>
<dbReference type="Gene3D" id="1.20.58.340">
    <property type="entry name" value="Magnesium transport protein CorA, transmembrane region"/>
    <property type="match status" value="2"/>
</dbReference>
<keyword evidence="10 11" id="KW-0472">Membrane</keyword>
<evidence type="ECO:0000256" key="1">
    <source>
        <dbReference type="ARBA" id="ARBA00004651"/>
    </source>
</evidence>
<evidence type="ECO:0000256" key="9">
    <source>
        <dbReference type="ARBA" id="ARBA00023065"/>
    </source>
</evidence>
<evidence type="ECO:0000256" key="11">
    <source>
        <dbReference type="SAM" id="Phobius"/>
    </source>
</evidence>
<dbReference type="GO" id="GO:0015095">
    <property type="term" value="F:magnesium ion transmembrane transporter activity"/>
    <property type="evidence" value="ECO:0007669"/>
    <property type="project" value="TreeGrafter"/>
</dbReference>
<gene>
    <name evidence="12" type="ORF">CRT60_11525</name>
</gene>
<dbReference type="RefSeq" id="WP_098736562.1">
    <property type="nucleotide sequence ID" value="NZ_PDKW01000040.1"/>
</dbReference>
<dbReference type="PANTHER" id="PTHR46494:SF3">
    <property type="entry name" value="ZINC TRANSPORT PROTEIN ZNTB"/>
    <property type="match status" value="1"/>
</dbReference>
<keyword evidence="3" id="KW-0813">Transport</keyword>
<evidence type="ECO:0000256" key="6">
    <source>
        <dbReference type="ARBA" id="ARBA00022692"/>
    </source>
</evidence>
<evidence type="ECO:0000256" key="5">
    <source>
        <dbReference type="ARBA" id="ARBA00022519"/>
    </source>
</evidence>
<dbReference type="Gene3D" id="3.30.460.20">
    <property type="entry name" value="CorA soluble domain-like"/>
    <property type="match status" value="1"/>
</dbReference>
<dbReference type="Proteomes" id="UP000225379">
    <property type="component" value="Unassembled WGS sequence"/>
</dbReference>
<reference evidence="13" key="1">
    <citation type="submission" date="2017-10" db="EMBL/GenBank/DDBJ databases">
        <authorList>
            <person name="Kravchenko I.K."/>
            <person name="Grouzdev D.S."/>
        </authorList>
    </citation>
    <scope>NUCLEOTIDE SEQUENCE [LARGE SCALE GENOMIC DNA]</scope>
    <source>
        <strain evidence="13">B2</strain>
    </source>
</reference>
<keyword evidence="7" id="KW-0862">Zinc</keyword>
<evidence type="ECO:0000313" key="13">
    <source>
        <dbReference type="Proteomes" id="UP000225379"/>
    </source>
</evidence>
<evidence type="ECO:0000313" key="12">
    <source>
        <dbReference type="EMBL" id="PGH57111.1"/>
    </source>
</evidence>
<keyword evidence="5" id="KW-0997">Cell inner membrane</keyword>
<evidence type="ECO:0000256" key="4">
    <source>
        <dbReference type="ARBA" id="ARBA00022475"/>
    </source>
</evidence>
<feature type="transmembrane region" description="Helical" evidence="11">
    <location>
        <begin position="272"/>
        <end position="293"/>
    </location>
</feature>
<name>A0A2B8BGR6_9PROT</name>
<keyword evidence="6 11" id="KW-0812">Transmembrane</keyword>
<dbReference type="AlphaFoldDB" id="A0A2B8BGR6"/>
<dbReference type="GO" id="GO:0000287">
    <property type="term" value="F:magnesium ion binding"/>
    <property type="evidence" value="ECO:0007669"/>
    <property type="project" value="TreeGrafter"/>
</dbReference>
<dbReference type="EMBL" id="PDKW01000040">
    <property type="protein sequence ID" value="PGH57111.1"/>
    <property type="molecule type" value="Genomic_DNA"/>
</dbReference>
<evidence type="ECO:0000256" key="3">
    <source>
        <dbReference type="ARBA" id="ARBA00022448"/>
    </source>
</evidence>
<sequence length="336" mass="37704">MAVPIKLDTGTDLICGYFLTPDAPPVPVSFEEIDAAQQRSGGVLWLHFNLASARARDWLDRKSGLDEFAREVLLDANDDRTRLEPFDDGFLAVLSDMHYDFNFEPSDIGTLRLFMDERRIVSCRRHPLKAIDRLRKSLHDQGRYGSTAALMAELIDMLADTLGEVVTRAEADLDKVEDTVLAERYQLARQRLGQLRQLIVRLRRHVSPQRAALGRLATGSVPWIDDDDRARLGHSVEKFGGVLYDIEALQDRAKVLQDELLARVADQQNHSLHVLAVVTVIFAPMTLISGIFGMNVAGVPGVGSIEDHVSPHAFWWVMLSILLSGLAMLFFLRPRK</sequence>
<dbReference type="InterPro" id="IPR045863">
    <property type="entry name" value="CorA_TM1_TM2"/>
</dbReference>
<proteinExistence type="inferred from homology"/>
<dbReference type="PANTHER" id="PTHR46494">
    <property type="entry name" value="CORA FAMILY METAL ION TRANSPORTER (EUROFUNG)"/>
    <property type="match status" value="1"/>
</dbReference>
<accession>A0A2B8BGR6</accession>
<dbReference type="SUPFAM" id="SSF144083">
    <property type="entry name" value="Magnesium transport protein CorA, transmembrane region"/>
    <property type="match status" value="1"/>
</dbReference>
<keyword evidence="9" id="KW-0406">Ion transport</keyword>
<keyword evidence="4" id="KW-1003">Cell membrane</keyword>
<keyword evidence="8 11" id="KW-1133">Transmembrane helix</keyword>
<dbReference type="InterPro" id="IPR002523">
    <property type="entry name" value="MgTranspt_CorA/ZnTranspt_ZntB"/>
</dbReference>
<comment type="caution">
    <text evidence="12">The sequence shown here is derived from an EMBL/GenBank/DDBJ whole genome shotgun (WGS) entry which is preliminary data.</text>
</comment>
<evidence type="ECO:0000256" key="10">
    <source>
        <dbReference type="ARBA" id="ARBA00023136"/>
    </source>
</evidence>
<evidence type="ECO:0000256" key="2">
    <source>
        <dbReference type="ARBA" id="ARBA00009765"/>
    </source>
</evidence>
<dbReference type="SUPFAM" id="SSF143865">
    <property type="entry name" value="CorA soluble domain-like"/>
    <property type="match status" value="1"/>
</dbReference>
<comment type="subcellular location">
    <subcellularLocation>
        <location evidence="1">Cell membrane</location>
        <topology evidence="1">Multi-pass membrane protein</topology>
    </subcellularLocation>
</comment>
<dbReference type="OrthoDB" id="9803484at2"/>
<dbReference type="InterPro" id="IPR045861">
    <property type="entry name" value="CorA_cytoplasmic_dom"/>
</dbReference>
<dbReference type="Pfam" id="PF01544">
    <property type="entry name" value="CorA"/>
    <property type="match status" value="1"/>
</dbReference>
<protein>
    <submittedName>
        <fullName evidence="12">Mg2 transporter protein</fullName>
    </submittedName>
</protein>
<dbReference type="GO" id="GO:0015087">
    <property type="term" value="F:cobalt ion transmembrane transporter activity"/>
    <property type="evidence" value="ECO:0007669"/>
    <property type="project" value="TreeGrafter"/>
</dbReference>
<dbReference type="GO" id="GO:0005886">
    <property type="term" value="C:plasma membrane"/>
    <property type="evidence" value="ECO:0007669"/>
    <property type="project" value="UniProtKB-SubCell"/>
</dbReference>
<evidence type="ECO:0000256" key="7">
    <source>
        <dbReference type="ARBA" id="ARBA00022833"/>
    </source>
</evidence>
<comment type="similarity">
    <text evidence="2">Belongs to the CorA metal ion transporter (MIT) (TC 1.A.35) family.</text>
</comment>
<dbReference type="GO" id="GO:0050897">
    <property type="term" value="F:cobalt ion binding"/>
    <property type="evidence" value="ECO:0007669"/>
    <property type="project" value="TreeGrafter"/>
</dbReference>
<evidence type="ECO:0000256" key="8">
    <source>
        <dbReference type="ARBA" id="ARBA00022989"/>
    </source>
</evidence>
<feature type="transmembrane region" description="Helical" evidence="11">
    <location>
        <begin position="313"/>
        <end position="332"/>
    </location>
</feature>